<evidence type="ECO:0000256" key="11">
    <source>
        <dbReference type="ARBA" id="ARBA00023180"/>
    </source>
</evidence>
<dbReference type="Pfam" id="PF00560">
    <property type="entry name" value="LRR_1"/>
    <property type="match status" value="5"/>
</dbReference>
<reference evidence="16 17" key="1">
    <citation type="submission" date="2019-07" db="EMBL/GenBank/DDBJ databases">
        <title>WGS assembly of Gossypium tomentosum.</title>
        <authorList>
            <person name="Chen Z.J."/>
            <person name="Sreedasyam A."/>
            <person name="Ando A."/>
            <person name="Song Q."/>
            <person name="De L."/>
            <person name="Hulse-Kemp A."/>
            <person name="Ding M."/>
            <person name="Ye W."/>
            <person name="Kirkbride R."/>
            <person name="Jenkins J."/>
            <person name="Plott C."/>
            <person name="Lovell J."/>
            <person name="Lin Y.-M."/>
            <person name="Vaughn R."/>
            <person name="Liu B."/>
            <person name="Li W."/>
            <person name="Simpson S."/>
            <person name="Scheffler B."/>
            <person name="Saski C."/>
            <person name="Grover C."/>
            <person name="Hu G."/>
            <person name="Conover J."/>
            <person name="Carlson J."/>
            <person name="Shu S."/>
            <person name="Boston L."/>
            <person name="Williams M."/>
            <person name="Peterson D."/>
            <person name="Mcgee K."/>
            <person name="Jones D."/>
            <person name="Wendel J."/>
            <person name="Stelly D."/>
            <person name="Grimwood J."/>
            <person name="Schmutz J."/>
        </authorList>
    </citation>
    <scope>NUCLEOTIDE SEQUENCE [LARGE SCALE GENOMIC DNA]</scope>
    <source>
        <strain evidence="16">7179.01</strain>
    </source>
</reference>
<evidence type="ECO:0000256" key="1">
    <source>
        <dbReference type="ARBA" id="ARBA00004251"/>
    </source>
</evidence>
<evidence type="ECO:0000259" key="14">
    <source>
        <dbReference type="Pfam" id="PF08263"/>
    </source>
</evidence>
<dbReference type="FunFam" id="3.80.10.10:FF:000213">
    <property type="entry name" value="Tyrosine-sulfated glycopeptide receptor 1"/>
    <property type="match status" value="1"/>
</dbReference>
<evidence type="ECO:0000256" key="12">
    <source>
        <dbReference type="SAM" id="Phobius"/>
    </source>
</evidence>
<dbReference type="InterPro" id="IPR013210">
    <property type="entry name" value="LRR_N_plant-typ"/>
</dbReference>
<dbReference type="EMBL" id="CM017633">
    <property type="protein sequence ID" value="TYH46782.1"/>
    <property type="molecule type" value="Genomic_DNA"/>
</dbReference>
<proteinExistence type="inferred from homology"/>
<evidence type="ECO:0000256" key="4">
    <source>
        <dbReference type="ARBA" id="ARBA00022614"/>
    </source>
</evidence>
<evidence type="ECO:0000256" key="2">
    <source>
        <dbReference type="ARBA" id="ARBA00009592"/>
    </source>
</evidence>
<evidence type="ECO:0000256" key="6">
    <source>
        <dbReference type="ARBA" id="ARBA00022729"/>
    </source>
</evidence>
<sequence length="1052" mass="116791">MTTPLPISFFPILLLIPAVCFTICHANSNLLCIQSEREALLKFKHHLIDPSNRLSSWVEGGDCCEWTGVVCHNSTGHVNKLHLAAPLSEPDGFATNAEMEAYYNSRLGGKINPSLLELKHLSSLDLSYNDFNSIHIPKFFGLLESLTYLNLSQAQFQGAIPHILANLSKLQYLDLGGNDLKSKSLQWVSGLSSLQYLDLSFADLSEATDWVQVTFKLPSLLELHLSGCGLNNDPSPTSVNSTKSLVVLHLSGNNLSSVPKWIFSLHGLVSIDLSYNFLEGSIPDYFGNISFLEVLDLNWNHLNSSIPNSLYSLNRLQFLSLGNNQLQGTISSAIGNLSSVTQLDLSVNQLNDQIPLSIGELSSLKLFDVSKNQLNGQIPLSIGQLTSLEKFDVSENQLNGQIPLSIGELSSLKLFDVSKNQLNGQIPWSIGQLSSLKLFDVSENQLNGTFPLSLGRLESLETLDCGYNLLEGVVSETHFSNLTRLTTLAASHNRLRFEPNSSWIPPFQCERIELGNWHLGPKFPQWLKFQKKLSYLDISCAGISDVMPTWFLNLPTQFKHLNLSSNQLRGEISYLNVRNIVDLSSNRFIGPLPRVFPTLPFLILSNNSFSGSLFELLRNSSSEKGMEVLYIDKNLISGDIPDCWNHWQRLILLNLGSNNLTGKIPPSLWHLNLKMLNLRNNTMFGELPSTLQNSPNLIMFDLSENHFSGSVPAWIGDKLSKLVILSLRSNNFDGHIPHKICDLQFLKNLDLAHNNISGVIPKCFNSLSAMATTNKTNNFVLAEYVYTDAIVLNALLVLKGREDEYGSTLGLVTSMDLSANSLTGEIPKEIGSLVGLLSLNFSGNLLTGNIPDSIGNMELMESLDLSMNRLNGEIPPSFSNLNFLNHFNVSYNNLTGQIPTSTQLQSFENLSYVSNHLCGPPLTKNCTSKGIPIDVANNGSSREGSKVNWLYVSIVLGFVMGFWGVVAPLFFIRSWRHAYYRKLDHVGRKLKILYFRCFLNSGNLVVQSRYFSSSVLLCSLLILGIGSSDFGYSFLNSFKTLLYNIPEFGHNV</sequence>
<dbReference type="GO" id="GO:0005886">
    <property type="term" value="C:plasma membrane"/>
    <property type="evidence" value="ECO:0007669"/>
    <property type="project" value="UniProtKB-SubCell"/>
</dbReference>
<evidence type="ECO:0000256" key="8">
    <source>
        <dbReference type="ARBA" id="ARBA00022989"/>
    </source>
</evidence>
<evidence type="ECO:0000313" key="17">
    <source>
        <dbReference type="Proteomes" id="UP000322667"/>
    </source>
</evidence>
<evidence type="ECO:0000259" key="15">
    <source>
        <dbReference type="Pfam" id="PF23598"/>
    </source>
</evidence>
<feature type="domain" description="Disease resistance R13L4/SHOC-2-like LRR" evidence="15">
    <location>
        <begin position="116"/>
        <end position="298"/>
    </location>
</feature>
<dbReference type="Gene3D" id="3.80.10.10">
    <property type="entry name" value="Ribonuclease Inhibitor"/>
    <property type="match status" value="5"/>
</dbReference>
<feature type="domain" description="Leucine-rich repeat-containing N-terminal plant-type" evidence="14">
    <location>
        <begin position="34"/>
        <end position="71"/>
    </location>
</feature>
<dbReference type="PANTHER" id="PTHR48063">
    <property type="entry name" value="LRR RECEPTOR-LIKE KINASE"/>
    <property type="match status" value="1"/>
</dbReference>
<dbReference type="InterPro" id="IPR032675">
    <property type="entry name" value="LRR_dom_sf"/>
</dbReference>
<keyword evidence="10" id="KW-0675">Receptor</keyword>
<dbReference type="InterPro" id="IPR046956">
    <property type="entry name" value="RLP23-like"/>
</dbReference>
<protein>
    <submittedName>
        <fullName evidence="16">Uncharacterized protein</fullName>
    </submittedName>
</protein>
<keyword evidence="7" id="KW-0677">Repeat</keyword>
<dbReference type="PANTHER" id="PTHR48063:SF48">
    <property type="entry name" value="LRR RECEPTOR-LIKE SERINE_THREONINE-PROTEIN KINASE FLS2"/>
    <property type="match status" value="1"/>
</dbReference>
<feature type="chain" id="PRO_5022684037" evidence="13">
    <location>
        <begin position="27"/>
        <end position="1052"/>
    </location>
</feature>
<feature type="transmembrane region" description="Helical" evidence="12">
    <location>
        <begin position="949"/>
        <end position="972"/>
    </location>
</feature>
<keyword evidence="6 13" id="KW-0732">Signal</keyword>
<dbReference type="FunFam" id="3.80.10.10:FF:001347">
    <property type="entry name" value="LRR receptor-like serine/threonine-protein kinase GSO2"/>
    <property type="match status" value="1"/>
</dbReference>
<evidence type="ECO:0000313" key="16">
    <source>
        <dbReference type="EMBL" id="TYH46782.1"/>
    </source>
</evidence>
<dbReference type="InterPro" id="IPR001611">
    <property type="entry name" value="Leu-rich_rpt"/>
</dbReference>
<dbReference type="FunFam" id="3.80.10.10:FF:000095">
    <property type="entry name" value="LRR receptor-like serine/threonine-protein kinase GSO1"/>
    <property type="match status" value="1"/>
</dbReference>
<dbReference type="SMART" id="SM00369">
    <property type="entry name" value="LRR_TYP"/>
    <property type="match status" value="11"/>
</dbReference>
<dbReference type="InterPro" id="IPR003591">
    <property type="entry name" value="Leu-rich_rpt_typical-subtyp"/>
</dbReference>
<evidence type="ECO:0000256" key="3">
    <source>
        <dbReference type="ARBA" id="ARBA00022475"/>
    </source>
</evidence>
<organism evidence="16 17">
    <name type="scientific">Gossypium tomentosum</name>
    <name type="common">Hawaiian cotton</name>
    <name type="synonym">Gossypium sandvicense</name>
    <dbReference type="NCBI Taxonomy" id="34277"/>
    <lineage>
        <taxon>Eukaryota</taxon>
        <taxon>Viridiplantae</taxon>
        <taxon>Streptophyta</taxon>
        <taxon>Embryophyta</taxon>
        <taxon>Tracheophyta</taxon>
        <taxon>Spermatophyta</taxon>
        <taxon>Magnoliopsida</taxon>
        <taxon>eudicotyledons</taxon>
        <taxon>Gunneridae</taxon>
        <taxon>Pentapetalae</taxon>
        <taxon>rosids</taxon>
        <taxon>malvids</taxon>
        <taxon>Malvales</taxon>
        <taxon>Malvaceae</taxon>
        <taxon>Malvoideae</taxon>
        <taxon>Gossypium</taxon>
    </lineage>
</organism>
<evidence type="ECO:0000256" key="13">
    <source>
        <dbReference type="SAM" id="SignalP"/>
    </source>
</evidence>
<feature type="transmembrane region" description="Helical" evidence="12">
    <location>
        <begin position="1015"/>
        <end position="1035"/>
    </location>
</feature>
<dbReference type="InterPro" id="IPR055414">
    <property type="entry name" value="LRR_R13L4/SHOC2-like"/>
</dbReference>
<dbReference type="FunFam" id="3.80.10.10:FF:000041">
    <property type="entry name" value="LRR receptor-like serine/threonine-protein kinase ERECTA"/>
    <property type="match status" value="1"/>
</dbReference>
<evidence type="ECO:0000256" key="7">
    <source>
        <dbReference type="ARBA" id="ARBA00022737"/>
    </source>
</evidence>
<name>A0A5D2IWI5_GOSTO</name>
<dbReference type="Pfam" id="PF23598">
    <property type="entry name" value="LRR_14"/>
    <property type="match status" value="2"/>
</dbReference>
<accession>A0A5D2IWI5</accession>
<dbReference type="AlphaFoldDB" id="A0A5D2IWI5"/>
<dbReference type="SUPFAM" id="SSF52047">
    <property type="entry name" value="RNI-like"/>
    <property type="match status" value="1"/>
</dbReference>
<dbReference type="SMART" id="SM00365">
    <property type="entry name" value="LRR_SD22"/>
    <property type="match status" value="8"/>
</dbReference>
<dbReference type="Pfam" id="PF08263">
    <property type="entry name" value="LRRNT_2"/>
    <property type="match status" value="1"/>
</dbReference>
<evidence type="ECO:0000256" key="10">
    <source>
        <dbReference type="ARBA" id="ARBA00023170"/>
    </source>
</evidence>
<keyword evidence="17" id="KW-1185">Reference proteome</keyword>
<keyword evidence="3" id="KW-1003">Cell membrane</keyword>
<evidence type="ECO:0000256" key="5">
    <source>
        <dbReference type="ARBA" id="ARBA00022692"/>
    </source>
</evidence>
<feature type="signal peptide" evidence="13">
    <location>
        <begin position="1"/>
        <end position="26"/>
    </location>
</feature>
<evidence type="ECO:0000256" key="9">
    <source>
        <dbReference type="ARBA" id="ARBA00023136"/>
    </source>
</evidence>
<keyword evidence="8 12" id="KW-1133">Transmembrane helix</keyword>
<keyword evidence="4" id="KW-0433">Leucine-rich repeat</keyword>
<keyword evidence="11" id="KW-0325">Glycoprotein</keyword>
<dbReference type="Pfam" id="PF13855">
    <property type="entry name" value="LRR_8"/>
    <property type="match status" value="1"/>
</dbReference>
<keyword evidence="5 12" id="KW-0812">Transmembrane</keyword>
<dbReference type="SUPFAM" id="SSF52058">
    <property type="entry name" value="L domain-like"/>
    <property type="match status" value="3"/>
</dbReference>
<dbReference type="Proteomes" id="UP000322667">
    <property type="component" value="Chromosome D11"/>
</dbReference>
<dbReference type="PROSITE" id="PS51450">
    <property type="entry name" value="LRR"/>
    <property type="match status" value="1"/>
</dbReference>
<comment type="subcellular location">
    <subcellularLocation>
        <location evidence="1">Cell membrane</location>
        <topology evidence="1">Single-pass type I membrane protein</topology>
    </subcellularLocation>
</comment>
<feature type="domain" description="Disease resistance R13L4/SHOC-2-like LRR" evidence="15">
    <location>
        <begin position="358"/>
        <end position="541"/>
    </location>
</feature>
<keyword evidence="9 12" id="KW-0472">Membrane</keyword>
<comment type="similarity">
    <text evidence="2">Belongs to the RLP family.</text>
</comment>
<gene>
    <name evidence="16" type="ORF">ES332_D11G362800v1</name>
</gene>